<protein>
    <submittedName>
        <fullName evidence="1">Uncharacterized protein</fullName>
    </submittedName>
</protein>
<comment type="caution">
    <text evidence="1">The sequence shown here is derived from an EMBL/GenBank/DDBJ whole genome shotgun (WGS) entry which is preliminary data.</text>
</comment>
<proteinExistence type="predicted"/>
<evidence type="ECO:0000313" key="1">
    <source>
        <dbReference type="EMBL" id="PNP61673.1"/>
    </source>
</evidence>
<organism evidence="1 2">
    <name type="scientific">Gibberella nygamai</name>
    <name type="common">Bean root rot disease fungus</name>
    <name type="synonym">Fusarium nygamai</name>
    <dbReference type="NCBI Taxonomy" id="42673"/>
    <lineage>
        <taxon>Eukaryota</taxon>
        <taxon>Fungi</taxon>
        <taxon>Dikarya</taxon>
        <taxon>Ascomycota</taxon>
        <taxon>Pezizomycotina</taxon>
        <taxon>Sordariomycetes</taxon>
        <taxon>Hypocreomycetidae</taxon>
        <taxon>Hypocreales</taxon>
        <taxon>Nectriaceae</taxon>
        <taxon>Fusarium</taxon>
        <taxon>Fusarium fujikuroi species complex</taxon>
    </lineage>
</organism>
<dbReference type="Proteomes" id="UP000236664">
    <property type="component" value="Unassembled WGS sequence"/>
</dbReference>
<reference evidence="1 2" key="1">
    <citation type="submission" date="2017-06" db="EMBL/GenBank/DDBJ databases">
        <title>Genome of Fusarium nygamai isolate CS10214.</title>
        <authorList>
            <person name="Gardiner D.M."/>
            <person name="Obanor F."/>
            <person name="Kazan K."/>
        </authorList>
    </citation>
    <scope>NUCLEOTIDE SEQUENCE [LARGE SCALE GENOMIC DNA]</scope>
    <source>
        <strain evidence="1 2">CS10214</strain>
    </source>
</reference>
<accession>A0A2K0UV62</accession>
<dbReference type="AlphaFoldDB" id="A0A2K0UV62"/>
<name>A0A2K0UV62_GIBNY</name>
<evidence type="ECO:0000313" key="2">
    <source>
        <dbReference type="Proteomes" id="UP000236664"/>
    </source>
</evidence>
<dbReference type="EMBL" id="MTQA01000288">
    <property type="protein sequence ID" value="PNP61673.1"/>
    <property type="molecule type" value="Genomic_DNA"/>
</dbReference>
<gene>
    <name evidence="1" type="ORF">FNYG_13590</name>
</gene>
<keyword evidence="2" id="KW-1185">Reference proteome</keyword>
<sequence>MDATVRLALNVQRICRREEWSLFEDRREEGQDTTRPYEAASLVHKVVRSLIKDNYALRLLKKMILSAGFYAMKSSAMYQLTRKCKLSCAQRSRASQGSRTIRKEVDYAFRGASPGLEDKVGSPYRLGACKCCDPREY</sequence>